<evidence type="ECO:0000256" key="4">
    <source>
        <dbReference type="ARBA" id="ARBA00022519"/>
    </source>
</evidence>
<evidence type="ECO:0000256" key="5">
    <source>
        <dbReference type="ARBA" id="ARBA00022692"/>
    </source>
</evidence>
<feature type="transmembrane region" description="Helical" evidence="8">
    <location>
        <begin position="46"/>
        <end position="68"/>
    </location>
</feature>
<feature type="transmembrane region" description="Helical" evidence="8">
    <location>
        <begin position="141"/>
        <end position="162"/>
    </location>
</feature>
<comment type="subcellular location">
    <subcellularLocation>
        <location evidence="1">Cell inner membrane</location>
        <topology evidence="1">Multi-pass membrane protein</topology>
    </subcellularLocation>
</comment>
<dbReference type="Gene3D" id="1.20.1250.20">
    <property type="entry name" value="MFS general substrate transporter like domains"/>
    <property type="match status" value="2"/>
</dbReference>
<dbReference type="SUPFAM" id="SSF103473">
    <property type="entry name" value="MFS general substrate transporter"/>
    <property type="match status" value="1"/>
</dbReference>
<dbReference type="PANTHER" id="PTHR23522:SF10">
    <property type="entry name" value="3-PHENYLPROPIONIC ACID TRANSPORTER-RELATED"/>
    <property type="match status" value="1"/>
</dbReference>
<gene>
    <name evidence="10" type="ORF">GON05_23595</name>
</gene>
<accession>A0ABW9UF22</accession>
<feature type="transmembrane region" description="Helical" evidence="8">
    <location>
        <begin position="307"/>
        <end position="326"/>
    </location>
</feature>
<organism evidence="10 11">
    <name type="scientific">Paenibacillus anseongense</name>
    <dbReference type="NCBI Taxonomy" id="2682845"/>
    <lineage>
        <taxon>Bacteria</taxon>
        <taxon>Bacillati</taxon>
        <taxon>Bacillota</taxon>
        <taxon>Bacilli</taxon>
        <taxon>Bacillales</taxon>
        <taxon>Paenibacillaceae</taxon>
        <taxon>Paenibacillus</taxon>
    </lineage>
</organism>
<comment type="caution">
    <text evidence="10">The sequence shown here is derived from an EMBL/GenBank/DDBJ whole genome shotgun (WGS) entry which is preliminary data.</text>
</comment>
<dbReference type="PANTHER" id="PTHR23522">
    <property type="entry name" value="BLL5896 PROTEIN"/>
    <property type="match status" value="1"/>
</dbReference>
<feature type="transmembrane region" description="Helical" evidence="8">
    <location>
        <begin position="20"/>
        <end position="40"/>
    </location>
</feature>
<keyword evidence="6 8" id="KW-1133">Transmembrane helix</keyword>
<evidence type="ECO:0000313" key="10">
    <source>
        <dbReference type="EMBL" id="MVQ37611.1"/>
    </source>
</evidence>
<proteinExistence type="predicted"/>
<evidence type="ECO:0000256" key="2">
    <source>
        <dbReference type="ARBA" id="ARBA00022448"/>
    </source>
</evidence>
<dbReference type="InterPro" id="IPR024989">
    <property type="entry name" value="MFS_assoc_dom"/>
</dbReference>
<dbReference type="Proteomes" id="UP000467637">
    <property type="component" value="Unassembled WGS sequence"/>
</dbReference>
<feature type="transmembrane region" description="Helical" evidence="8">
    <location>
        <begin position="253"/>
        <end position="271"/>
    </location>
</feature>
<sequence>MAPMSVIGRLKDHPFGVIKAFSFILYGAFAIYSAFFPLYLKELGVSSVAIGLLLAGGPILSLFANPFWGYWSDRLSNVRRILIILLIGSFLSLQTVFFTNSFPFLVTFLLVFFCFQSPLFAQSNSLILEAIEHTNHKFGSFRLWGALGWALMALATGPVMEWLGIRDLWKVCGVMMGLAIVFAWMLPQAQNSGKGESGSSIQSGKKGNYLQIMSDKWFLVFILMGILISIPNAMNNTFVSIYMSELGGNSSLIGWSAFFASIFEIPVYLLFDRFLRKDRRSMFFCLAAVSLLYALRWFLMASATSPYHILFIQALNSITFAGYYYVGTQLTAYLIPPAFRASGQAVYALSWGGLSGMVAGIAGGLIFQELGAHAMYTISAMMALIGVAGFSSMFVIAARMEVRQKNATQYEKTLL</sequence>
<dbReference type="EMBL" id="WSEM01000019">
    <property type="protein sequence ID" value="MVQ37611.1"/>
    <property type="molecule type" value="Genomic_DNA"/>
</dbReference>
<keyword evidence="5 8" id="KW-0812">Transmembrane</keyword>
<evidence type="ECO:0000256" key="6">
    <source>
        <dbReference type="ARBA" id="ARBA00022989"/>
    </source>
</evidence>
<evidence type="ECO:0000256" key="3">
    <source>
        <dbReference type="ARBA" id="ARBA00022475"/>
    </source>
</evidence>
<feature type="transmembrane region" description="Helical" evidence="8">
    <location>
        <begin position="283"/>
        <end position="301"/>
    </location>
</feature>
<reference evidence="10 11" key="1">
    <citation type="submission" date="2019-12" db="EMBL/GenBank/DDBJ databases">
        <authorList>
            <person name="Huq M.A."/>
        </authorList>
    </citation>
    <scope>NUCLEOTIDE SEQUENCE [LARGE SCALE GENOMIC DNA]</scope>
    <source>
        <strain evidence="10 11">MAH-34</strain>
    </source>
</reference>
<feature type="transmembrane region" description="Helical" evidence="8">
    <location>
        <begin position="217"/>
        <end position="233"/>
    </location>
</feature>
<dbReference type="InterPro" id="IPR036259">
    <property type="entry name" value="MFS_trans_sf"/>
</dbReference>
<protein>
    <submittedName>
        <fullName evidence="10">MFS transporter</fullName>
    </submittedName>
</protein>
<feature type="transmembrane region" description="Helical" evidence="8">
    <location>
        <begin position="80"/>
        <end position="98"/>
    </location>
</feature>
<evidence type="ECO:0000256" key="7">
    <source>
        <dbReference type="ARBA" id="ARBA00023136"/>
    </source>
</evidence>
<keyword evidence="4" id="KW-0997">Cell inner membrane</keyword>
<keyword evidence="11" id="KW-1185">Reference proteome</keyword>
<name>A0ABW9UF22_9BACL</name>
<evidence type="ECO:0000256" key="1">
    <source>
        <dbReference type="ARBA" id="ARBA00004429"/>
    </source>
</evidence>
<feature type="transmembrane region" description="Helical" evidence="8">
    <location>
        <begin position="373"/>
        <end position="396"/>
    </location>
</feature>
<keyword evidence="7 8" id="KW-0472">Membrane</keyword>
<feature type="transmembrane region" description="Helical" evidence="8">
    <location>
        <begin position="346"/>
        <end position="367"/>
    </location>
</feature>
<feature type="domain" description="Major facilitator superfamily associated" evidence="9">
    <location>
        <begin position="18"/>
        <end position="377"/>
    </location>
</feature>
<evidence type="ECO:0000256" key="8">
    <source>
        <dbReference type="SAM" id="Phobius"/>
    </source>
</evidence>
<keyword evidence="3" id="KW-1003">Cell membrane</keyword>
<evidence type="ECO:0000259" key="9">
    <source>
        <dbReference type="Pfam" id="PF12832"/>
    </source>
</evidence>
<evidence type="ECO:0000313" key="11">
    <source>
        <dbReference type="Proteomes" id="UP000467637"/>
    </source>
</evidence>
<dbReference type="Pfam" id="PF12832">
    <property type="entry name" value="MFS_1_like"/>
    <property type="match status" value="1"/>
</dbReference>
<keyword evidence="2" id="KW-0813">Transport</keyword>